<comment type="caution">
    <text evidence="1">The sequence shown here is derived from an EMBL/GenBank/DDBJ whole genome shotgun (WGS) entry which is preliminary data.</text>
</comment>
<gene>
    <name evidence="1" type="ORF">DP107_07170</name>
</gene>
<protein>
    <submittedName>
        <fullName evidence="1">Uncharacterized protein</fullName>
    </submittedName>
</protein>
<sequence>MNLPALAVALLVLVATLGAALTLADGAFAGAYRQPEERRVAVALSERLVAADADHTARANVLDHDRLAAADIGSRFPVVGAHDVRVRLDDRTVLARGDASGGVTVRRVVLVRNTSRVERTPPLADNATTLPRRTDRVTLDIDPSPGVTTVRANDRVVLHDPDGLGGTYRVRTSRYETLRLSFTAAEPLERGDITVGYRPARTTKATLAVTVDG</sequence>
<proteinExistence type="predicted"/>
<reference evidence="1 2" key="1">
    <citation type="submission" date="2018-06" db="EMBL/GenBank/DDBJ databases">
        <title>Natronomonas sp. F16-60 a new haloarchaeon isolated from a solar saltern of Isla Cristina, Huelva, Spain.</title>
        <authorList>
            <person name="Duran-Viseras A."/>
            <person name="Sanchez-Porro C."/>
            <person name="Ventosa A."/>
        </authorList>
    </citation>
    <scope>NUCLEOTIDE SEQUENCE [LARGE SCALE GENOMIC DNA]</scope>
    <source>
        <strain evidence="1 2">F16-60</strain>
    </source>
</reference>
<organism evidence="1 2">
    <name type="scientific">Haloglomus irregulare</name>
    <dbReference type="NCBI Taxonomy" id="2234134"/>
    <lineage>
        <taxon>Archaea</taxon>
        <taxon>Methanobacteriati</taxon>
        <taxon>Methanobacteriota</taxon>
        <taxon>Stenosarchaea group</taxon>
        <taxon>Halobacteria</taxon>
        <taxon>Halobacteriales</taxon>
        <taxon>Natronomonadaceae</taxon>
        <taxon>Haloglomus</taxon>
    </lineage>
</organism>
<evidence type="ECO:0000313" key="2">
    <source>
        <dbReference type="Proteomes" id="UP000319894"/>
    </source>
</evidence>
<evidence type="ECO:0000313" key="1">
    <source>
        <dbReference type="EMBL" id="TSD14900.1"/>
    </source>
</evidence>
<dbReference type="AlphaFoldDB" id="A0A554NCZ6"/>
<name>A0A554NCZ6_9EURY</name>
<accession>A0A554NCZ6</accession>
<dbReference type="Proteomes" id="UP000319894">
    <property type="component" value="Unassembled WGS sequence"/>
</dbReference>
<keyword evidence="2" id="KW-1185">Reference proteome</keyword>
<dbReference type="InParanoid" id="A0A554NCZ6"/>
<dbReference type="OrthoDB" id="270259at2157"/>
<dbReference type="EMBL" id="QMDX01000003">
    <property type="protein sequence ID" value="TSD14900.1"/>
    <property type="molecule type" value="Genomic_DNA"/>
</dbReference>
<dbReference type="InterPro" id="IPR055687">
    <property type="entry name" value="DUF7263"/>
</dbReference>
<dbReference type="Pfam" id="PF23924">
    <property type="entry name" value="DUF7263"/>
    <property type="match status" value="1"/>
</dbReference>